<feature type="non-terminal residue" evidence="22">
    <location>
        <position position="430"/>
    </location>
</feature>
<keyword evidence="6" id="KW-0716">Sensory transduction</keyword>
<evidence type="ECO:0000256" key="20">
    <source>
        <dbReference type="PROSITE-ProRule" id="PRU00460"/>
    </source>
</evidence>
<evidence type="ECO:0000256" key="13">
    <source>
        <dbReference type="ARBA" id="ARBA00023136"/>
    </source>
</evidence>
<reference evidence="22 23" key="1">
    <citation type="submission" date="2015-08" db="EMBL/GenBank/DDBJ databases">
        <title>The genome of the Asian arowana (Scleropages formosus).</title>
        <authorList>
            <person name="Tan M.H."/>
            <person name="Gan H.M."/>
            <person name="Croft L.J."/>
            <person name="Austin C.M."/>
        </authorList>
    </citation>
    <scope>NUCLEOTIDE SEQUENCE [LARGE SCALE GENOMIC DNA]</scope>
    <source>
        <strain evidence="22">Aro1</strain>
    </source>
</reference>
<evidence type="ECO:0000256" key="2">
    <source>
        <dbReference type="ARBA" id="ARBA00004302"/>
    </source>
</evidence>
<evidence type="ECO:0000256" key="5">
    <source>
        <dbReference type="ARBA" id="ARBA00022530"/>
    </source>
</evidence>
<keyword evidence="5" id="KW-0272">Extracellular matrix</keyword>
<dbReference type="GO" id="GO:0005604">
    <property type="term" value="C:basement membrane"/>
    <property type="evidence" value="ECO:0007669"/>
    <property type="project" value="UniProtKB-SubCell"/>
</dbReference>
<keyword evidence="17 20" id="KW-0424">Laminin EGF-like domain</keyword>
<dbReference type="PANTHER" id="PTHR10574:SF274">
    <property type="entry name" value="USHERIN"/>
    <property type="match status" value="1"/>
</dbReference>
<dbReference type="PANTHER" id="PTHR10574">
    <property type="entry name" value="NETRIN/LAMININ-RELATED"/>
    <property type="match status" value="1"/>
</dbReference>
<dbReference type="PROSITE" id="PS50027">
    <property type="entry name" value="EGF_LAM_2"/>
    <property type="match status" value="7"/>
</dbReference>
<keyword evidence="18" id="KW-0844">Vision</keyword>
<feature type="disulfide bond" evidence="20">
    <location>
        <begin position="384"/>
        <end position="396"/>
    </location>
</feature>
<evidence type="ECO:0000256" key="8">
    <source>
        <dbReference type="ARBA" id="ARBA00022737"/>
    </source>
</evidence>
<dbReference type="FunFam" id="2.10.25.10:FF:000094">
    <property type="entry name" value="Laminin subunit alpha-2"/>
    <property type="match status" value="1"/>
</dbReference>
<feature type="disulfide bond" evidence="20">
    <location>
        <begin position="386"/>
        <end position="403"/>
    </location>
</feature>
<dbReference type="FunFam" id="2.10.25.10:FF:000224">
    <property type="entry name" value="Usherin"/>
    <property type="match status" value="1"/>
</dbReference>
<dbReference type="EMBL" id="JARO02008103">
    <property type="protein sequence ID" value="KPP63172.1"/>
    <property type="molecule type" value="Genomic_DNA"/>
</dbReference>
<feature type="domain" description="Laminin EGF-like" evidence="21">
    <location>
        <begin position="227"/>
        <end position="278"/>
    </location>
</feature>
<evidence type="ECO:0000256" key="11">
    <source>
        <dbReference type="ARBA" id="ARBA00022889"/>
    </source>
</evidence>
<feature type="disulfide bond" evidence="20">
    <location>
        <begin position="249"/>
        <end position="258"/>
    </location>
</feature>
<keyword evidence="4" id="KW-0964">Secreted</keyword>
<dbReference type="GO" id="GO:0060171">
    <property type="term" value="C:stereocilium membrane"/>
    <property type="evidence" value="ECO:0007669"/>
    <property type="project" value="UniProtKB-SubCell"/>
</dbReference>
<evidence type="ECO:0000256" key="14">
    <source>
        <dbReference type="ARBA" id="ARBA00023157"/>
    </source>
</evidence>
<keyword evidence="12" id="KW-0175">Coiled coil</keyword>
<proteinExistence type="predicted"/>
<sequence length="430" mass="45923">CDHCEPLFNDKPFRAGDQLQAYSCRPCQCHGHASSCHYEHALDPYPGEHFRGGGGICDSCQHNTTGLQWKPPNSPPSLHTTEEFVYPEIGGQCKCKRHVSGQQCNQCQHGFYNLQPSNPDGCRACNCNTAGTVQADITCQQDSGQCRCKANVIGLICDHCNFGFKFLDSSNPEGCTACNCNIHGSLHQFCDPFIGQCQCKDHVHGLLCDTCMPNFYGLTSMGSCWPCSCDPAGSLVGSTCNPTTGQCMCKSGVEGQRCNVCREGFYGLAWGNPQGCLPCLCDPRGTVTGPDSCDTTTGRCRCKAGVEGLHCSHCAPNFFNLSAGYGSAGCKLCPCDPTGIISGTTCDMVTGQCVCLPSRDGRDCAVCRPGFFRPASGANGCEPCECHPVGALSQTCDPETGQCDCSHPSVAGRRCDHCQELHFGFNHSLG</sequence>
<feature type="domain" description="Laminin EGF-like" evidence="21">
    <location>
        <begin position="125"/>
        <end position="177"/>
    </location>
</feature>
<feature type="domain" description="Laminin EGF-like" evidence="21">
    <location>
        <begin position="27"/>
        <end position="124"/>
    </location>
</feature>
<dbReference type="CDD" id="cd00055">
    <property type="entry name" value="EGF_Lam"/>
    <property type="match status" value="7"/>
</dbReference>
<feature type="disulfide bond" evidence="20">
    <location>
        <begin position="148"/>
        <end position="157"/>
    </location>
</feature>
<keyword evidence="10" id="KW-0084">Basement membrane</keyword>
<evidence type="ECO:0000256" key="19">
    <source>
        <dbReference type="ARBA" id="ARBA00072076"/>
    </source>
</evidence>
<dbReference type="GO" id="GO:0007605">
    <property type="term" value="P:sensory perception of sound"/>
    <property type="evidence" value="ECO:0007669"/>
    <property type="project" value="UniProtKB-KW"/>
</dbReference>
<feature type="disulfide bond" evidence="20">
    <location>
        <begin position="367"/>
        <end position="381"/>
    </location>
</feature>
<dbReference type="GO" id="GO:0009888">
    <property type="term" value="P:tissue development"/>
    <property type="evidence" value="ECO:0007669"/>
    <property type="project" value="TreeGrafter"/>
</dbReference>
<keyword evidence="9" id="KW-1009">Hearing</keyword>
<dbReference type="Gene3D" id="2.10.25.10">
    <property type="entry name" value="Laminin"/>
    <property type="match status" value="7"/>
</dbReference>
<keyword evidence="16" id="KW-0966">Cell projection</keyword>
<dbReference type="GO" id="GO:0009887">
    <property type="term" value="P:animal organ morphogenesis"/>
    <property type="evidence" value="ECO:0007669"/>
    <property type="project" value="TreeGrafter"/>
</dbReference>
<feature type="disulfide bond" evidence="20">
    <location>
        <begin position="302"/>
        <end position="311"/>
    </location>
</feature>
<dbReference type="InterPro" id="IPR002049">
    <property type="entry name" value="LE_dom"/>
</dbReference>
<keyword evidence="3" id="KW-1003">Cell membrane</keyword>
<dbReference type="SMART" id="SM00180">
    <property type="entry name" value="EGF_Lam"/>
    <property type="match status" value="7"/>
</dbReference>
<evidence type="ECO:0000256" key="12">
    <source>
        <dbReference type="ARBA" id="ARBA00023054"/>
    </source>
</evidence>
<dbReference type="Proteomes" id="UP000034805">
    <property type="component" value="Unassembled WGS sequence"/>
</dbReference>
<dbReference type="GO" id="GO:0007601">
    <property type="term" value="P:visual perception"/>
    <property type="evidence" value="ECO:0007669"/>
    <property type="project" value="UniProtKB-KW"/>
</dbReference>
<dbReference type="PROSITE" id="PS01248">
    <property type="entry name" value="EGF_LAM_1"/>
    <property type="match status" value="2"/>
</dbReference>
<protein>
    <recommendedName>
        <fullName evidence="19">Usherin</fullName>
    </recommendedName>
</protein>
<keyword evidence="13" id="KW-0472">Membrane</keyword>
<feature type="disulfide bond" evidence="20">
    <location>
        <begin position="180"/>
        <end position="197"/>
    </location>
</feature>
<feature type="disulfide bond" evidence="20">
    <location>
        <begin position="178"/>
        <end position="190"/>
    </location>
</feature>
<dbReference type="AlphaFoldDB" id="A0A0P7WPB8"/>
<comment type="caution">
    <text evidence="22">The sequence shown here is derived from an EMBL/GenBank/DDBJ whole genome shotgun (WGS) entry which is preliminary data.</text>
</comment>
<dbReference type="FunFam" id="2.10.25.10:FF:000090">
    <property type="entry name" value="laminin subunit alpha"/>
    <property type="match status" value="1"/>
</dbReference>
<evidence type="ECO:0000256" key="7">
    <source>
        <dbReference type="ARBA" id="ARBA00022729"/>
    </source>
</evidence>
<comment type="subcellular location">
    <subcellularLocation>
        <location evidence="1">Cell projection</location>
        <location evidence="1">Stereocilium membrane</location>
    </subcellularLocation>
    <subcellularLocation>
        <location evidence="2">Secreted</location>
        <location evidence="2">Extracellular space</location>
        <location evidence="2">Extracellular matrix</location>
        <location evidence="2">Basement membrane</location>
    </subcellularLocation>
</comment>
<feature type="disulfide bond" evidence="20">
    <location>
        <begin position="199"/>
        <end position="208"/>
    </location>
</feature>
<dbReference type="PRINTS" id="PR00011">
    <property type="entry name" value="EGFLAMININ"/>
</dbReference>
<feature type="disulfide bond" evidence="20">
    <location>
        <begin position="95"/>
        <end position="104"/>
    </location>
</feature>
<evidence type="ECO:0000256" key="18">
    <source>
        <dbReference type="ARBA" id="ARBA00023305"/>
    </source>
</evidence>
<feature type="non-terminal residue" evidence="22">
    <location>
        <position position="1"/>
    </location>
</feature>
<evidence type="ECO:0000256" key="1">
    <source>
        <dbReference type="ARBA" id="ARBA00004289"/>
    </source>
</evidence>
<keyword evidence="7" id="KW-0732">Signal</keyword>
<dbReference type="FunFam" id="2.10.25.10:FF:000084">
    <property type="entry name" value="Laminin subunit alpha 3"/>
    <property type="match status" value="1"/>
</dbReference>
<evidence type="ECO:0000256" key="9">
    <source>
        <dbReference type="ARBA" id="ARBA00022740"/>
    </source>
</evidence>
<dbReference type="Gene3D" id="2.170.300.10">
    <property type="entry name" value="Tie2 ligand-binding domain superfamily"/>
    <property type="match status" value="1"/>
</dbReference>
<dbReference type="FunFam" id="2.10.25.10:FF:000275">
    <property type="entry name" value="usherin"/>
    <property type="match status" value="1"/>
</dbReference>
<evidence type="ECO:0000256" key="17">
    <source>
        <dbReference type="ARBA" id="ARBA00023292"/>
    </source>
</evidence>
<evidence type="ECO:0000256" key="6">
    <source>
        <dbReference type="ARBA" id="ARBA00022606"/>
    </source>
</evidence>
<evidence type="ECO:0000313" key="23">
    <source>
        <dbReference type="Proteomes" id="UP000034805"/>
    </source>
</evidence>
<name>A0A0P7WPB8_SCLFO</name>
<gene>
    <name evidence="22" type="ORF">Z043_118590</name>
</gene>
<comment type="caution">
    <text evidence="20">Lacks conserved residue(s) required for the propagation of feature annotation.</text>
</comment>
<organism evidence="22 23">
    <name type="scientific">Scleropages formosus</name>
    <name type="common">Asian bonytongue</name>
    <name type="synonym">Osteoglossum formosum</name>
    <dbReference type="NCBI Taxonomy" id="113540"/>
    <lineage>
        <taxon>Eukaryota</taxon>
        <taxon>Metazoa</taxon>
        <taxon>Chordata</taxon>
        <taxon>Craniata</taxon>
        <taxon>Vertebrata</taxon>
        <taxon>Euteleostomi</taxon>
        <taxon>Actinopterygii</taxon>
        <taxon>Neopterygii</taxon>
        <taxon>Teleostei</taxon>
        <taxon>Osteoglossocephala</taxon>
        <taxon>Osteoglossomorpha</taxon>
        <taxon>Osteoglossiformes</taxon>
        <taxon>Osteoglossidae</taxon>
        <taxon>Scleropages</taxon>
    </lineage>
</organism>
<keyword evidence="14 20" id="KW-1015">Disulfide bond</keyword>
<dbReference type="FunFam" id="2.10.25.10:FF:000388">
    <property type="entry name" value="Laminin subunit alpha"/>
    <property type="match status" value="1"/>
</dbReference>
<feature type="domain" description="Laminin EGF-like" evidence="21">
    <location>
        <begin position="333"/>
        <end position="383"/>
    </location>
</feature>
<feature type="disulfide bond" evidence="20">
    <location>
        <begin position="355"/>
        <end position="364"/>
    </location>
</feature>
<evidence type="ECO:0000256" key="15">
    <source>
        <dbReference type="ARBA" id="ARBA00023180"/>
    </source>
</evidence>
<feature type="domain" description="Laminin EGF-like" evidence="21">
    <location>
        <begin position="279"/>
        <end position="332"/>
    </location>
</feature>
<accession>A0A0P7WPB8</accession>
<evidence type="ECO:0000313" key="22">
    <source>
        <dbReference type="EMBL" id="KPP63172.1"/>
    </source>
</evidence>
<evidence type="ECO:0000256" key="16">
    <source>
        <dbReference type="ARBA" id="ARBA00023273"/>
    </source>
</evidence>
<evidence type="ECO:0000256" key="10">
    <source>
        <dbReference type="ARBA" id="ARBA00022869"/>
    </source>
</evidence>
<keyword evidence="15" id="KW-0325">Glycoprotein</keyword>
<dbReference type="FunFam" id="2.10.25.10:FF:000011">
    <property type="entry name" value="Cadherin EGF LAG seven-pass G-type receptor"/>
    <property type="match status" value="1"/>
</dbReference>
<evidence type="ECO:0000259" key="21">
    <source>
        <dbReference type="PROSITE" id="PS50027"/>
    </source>
</evidence>
<keyword evidence="8" id="KW-0677">Repeat</keyword>
<dbReference type="GO" id="GO:0007155">
    <property type="term" value="P:cell adhesion"/>
    <property type="evidence" value="ECO:0007669"/>
    <property type="project" value="UniProtKB-KW"/>
</dbReference>
<dbReference type="SUPFAM" id="SSF57196">
    <property type="entry name" value="EGF/Laminin"/>
    <property type="match status" value="7"/>
</dbReference>
<evidence type="ECO:0000256" key="3">
    <source>
        <dbReference type="ARBA" id="ARBA00022475"/>
    </source>
</evidence>
<evidence type="ECO:0000256" key="4">
    <source>
        <dbReference type="ARBA" id="ARBA00022525"/>
    </source>
</evidence>
<feature type="domain" description="Laminin EGF-like" evidence="21">
    <location>
        <begin position="384"/>
        <end position="430"/>
    </location>
</feature>
<keyword evidence="11" id="KW-0130">Cell adhesion</keyword>
<feature type="domain" description="Laminin EGF-like" evidence="21">
    <location>
        <begin position="178"/>
        <end position="226"/>
    </location>
</feature>
<dbReference type="Pfam" id="PF00053">
    <property type="entry name" value="EGF_laminin"/>
    <property type="match status" value="7"/>
</dbReference>
<dbReference type="InterPro" id="IPR050440">
    <property type="entry name" value="Laminin/Netrin_ECM"/>
</dbReference>